<dbReference type="GO" id="GO:0016829">
    <property type="term" value="F:lyase activity"/>
    <property type="evidence" value="ECO:0007669"/>
    <property type="project" value="InterPro"/>
</dbReference>
<dbReference type="Gene3D" id="2.60.120.260">
    <property type="entry name" value="Galactose-binding domain-like"/>
    <property type="match status" value="1"/>
</dbReference>
<keyword evidence="3" id="KW-1185">Reference proteome</keyword>
<dbReference type="Pfam" id="PF07940">
    <property type="entry name" value="Hepar_II_III_C"/>
    <property type="match status" value="1"/>
</dbReference>
<dbReference type="InterPro" id="IPR013783">
    <property type="entry name" value="Ig-like_fold"/>
</dbReference>
<comment type="caution">
    <text evidence="2">The sequence shown here is derived from an EMBL/GenBank/DDBJ whole genome shotgun (WGS) entry which is preliminary data.</text>
</comment>
<dbReference type="PANTHER" id="PTHR46957:SF3">
    <property type="entry name" value="CYTOKINE RECEPTOR"/>
    <property type="match status" value="1"/>
</dbReference>
<dbReference type="InterPro" id="IPR012480">
    <property type="entry name" value="Hepar_II_III_C"/>
</dbReference>
<dbReference type="CDD" id="cd00063">
    <property type="entry name" value="FN3"/>
    <property type="match status" value="3"/>
</dbReference>
<organism evidence="2 3">
    <name type="scientific">Cohnella ginsengisoli</name>
    <dbReference type="NCBI Taxonomy" id="425004"/>
    <lineage>
        <taxon>Bacteria</taxon>
        <taxon>Bacillati</taxon>
        <taxon>Bacillota</taxon>
        <taxon>Bacilli</taxon>
        <taxon>Bacillales</taxon>
        <taxon>Paenibacillaceae</taxon>
        <taxon>Cohnella</taxon>
    </lineage>
</organism>
<dbReference type="Gene3D" id="2.70.98.70">
    <property type="match status" value="1"/>
</dbReference>
<reference evidence="2 3" key="1">
    <citation type="submission" date="2022-10" db="EMBL/GenBank/DDBJ databases">
        <title>Comparative genomic analysis of Cohnella hashimotonis sp. nov., isolated from the International Space Station.</title>
        <authorList>
            <person name="Simpson A."/>
            <person name="Venkateswaran K."/>
        </authorList>
    </citation>
    <scope>NUCLEOTIDE SEQUENCE [LARGE SCALE GENOMIC DNA]</scope>
    <source>
        <strain evidence="2 3">DSM 18997</strain>
    </source>
</reference>
<dbReference type="InterPro" id="IPR003961">
    <property type="entry name" value="FN3_dom"/>
</dbReference>
<name>A0A9X4KN36_9BACL</name>
<dbReference type="SUPFAM" id="SSF49464">
    <property type="entry name" value="Carboxypeptidase regulatory domain-like"/>
    <property type="match status" value="2"/>
</dbReference>
<proteinExistence type="predicted"/>
<evidence type="ECO:0000313" key="3">
    <source>
        <dbReference type="Proteomes" id="UP001153387"/>
    </source>
</evidence>
<dbReference type="InterPro" id="IPR008979">
    <property type="entry name" value="Galactose-bd-like_sf"/>
</dbReference>
<feature type="domain" description="Fibronectin type-III" evidence="1">
    <location>
        <begin position="668"/>
        <end position="755"/>
    </location>
</feature>
<dbReference type="InterPro" id="IPR050713">
    <property type="entry name" value="RTP_Phos/Ushers"/>
</dbReference>
<dbReference type="GO" id="GO:0016020">
    <property type="term" value="C:membrane"/>
    <property type="evidence" value="ECO:0007669"/>
    <property type="project" value="UniProtKB-SubCell"/>
</dbReference>
<dbReference type="EMBL" id="JAPDHZ010000008">
    <property type="protein sequence ID" value="MDG0794951.1"/>
    <property type="molecule type" value="Genomic_DNA"/>
</dbReference>
<protein>
    <submittedName>
        <fullName evidence="2">Fibronectin type III domain-containing protein</fullName>
    </submittedName>
</protein>
<dbReference type="InterPro" id="IPR008969">
    <property type="entry name" value="CarboxyPept-like_regulatory"/>
</dbReference>
<dbReference type="SUPFAM" id="SSF49265">
    <property type="entry name" value="Fibronectin type III"/>
    <property type="match status" value="2"/>
</dbReference>
<feature type="domain" description="Fibronectin type-III" evidence="1">
    <location>
        <begin position="762"/>
        <end position="856"/>
    </location>
</feature>
<dbReference type="SMART" id="SM00060">
    <property type="entry name" value="FN3"/>
    <property type="match status" value="3"/>
</dbReference>
<sequence>MDLPDARWFQDIGLVTMHSELYNPDRVSLYFKSSPYGTYNHGFADQNGIIVNAFGESLAVEAGFYDYYGSPHDANFAKQTLAANAITIDGKKGQAYDNLDADGKIVSFVTHPDFDATSGDAVPAYAGKLTEANRSIVYVRPDAFIVIDKLKTANPAGSKFEWRLHADQELTIDDDQAGATIVKNDAALKLRFYTPSGLTATLEDQYLDADGIVRNPDKDSAYANKRQLHAAFITPQTPATTFVSTMEAYKQGTAPSEVASENHGAYEKLTFEDGSVVYVRLAASGEIDAGSIKFNGTAAAVKGDTILLVDGTKLIKDGVTVIQNDHPATVVYGDGQLSVSGPSDTQVSLHAPDVARLREADTGTDIPQGGVLAEAFGLRGVQWDKSGDTIILHVEKGQRAFKLDDAPMPQPMAPVTLSTEIDGVQGQTVLQVYADTEGVPVAYGKLGNAAGLYHVTEAPQGFVFDRHGAPKDIYLEANASIIIRGALGPLKLTKVGGGDFAPSEVWSDPDAKRSKLSIDWVEAETYTHADSGVITYATRPFLSGGKGVGTWTTVGQRIDWTLNVPKTGTYDLVLKYVAGFNLSAGQVTSRSMMIGGEATAFEAPTTLDVNGQPDYGTQPQYWRGLRVNIGKQLSAGPVDLSMWYDVGAMNLDWIGLIERKDDEERPTTPGNLHLVSQTDTSATVGWSASTDNVAVDGYAVYVNGVKKKNVSGGTLKATIDGLAAGETYAVTVEATDASGNHSQPGEALNVETVDETAPVWGEGAALRPVHLFPNAARLAWDPATDNSGAVKTYAIYRQDAGQSNFAKIATVSGSTYGYDASGLSAGAAYTFKVQALDAQNNETTDGPSLTVTLPNAGSSGDYYESFDDKPTGNMASGSGWTVSTRAGTSVGIEALPNAGGQALALTDQYAPSATDTTESPVVLRSNAGLDGKVTFETKFMYKKIDGASIGNFEMWLRGGGKDVVRFNGFSDGTVGYWTMAGGTNTNVRIPGPAGIQLPSDQWITLRLDLDTAAKKFDVSFQTEALKNYSGSSPAAPAQLDRTTGTYTVSGVPYYNNNTTTTAIDAFRFSTFRSTSKFLFDYVTLYKNVPVDSSAPVWGEAAELRANQLFPSTARLDWDPATDDSGSVYAYAIYRKTAGQSSFTKVASVSGSTLGYDMTGLQPGSTYTFRVQAADAMGNVSSDGPAVTATLPAAAAGGDYYESFDDMTVGSMAGGGGWTVNASNGTSAAIVSLPDAGGNGLRLTDNYSLSDTDYTESPIVLRANAALSGKLTFETKFMFGKVSTDIGTFELWLRGGGKDVVRFNAFSDGTFGYWKPNGTTTAAVKIPKAAGLMLPRDQWITLRFDLDTETKTYDVTLAAEALKGYAGTVDAPASVDPAAGVYRVTGVPFYNGTASSVDAFRFSASRFTGMYTFDYVTLYKKAEMLADAVNVSLKDSGGNPLSGAVVSYYDGGWKDFGVTGASGSVTKSLPDKSYSFAVSYEGTRSQKEQNTGDNANVVFQTSKVNVQLKDSAGNPLESSGPITYYADGWRTFGATSGGKVSKELLPGNYTFSLSYAGAYQNKAQDVGGDPTVVFQTKRVKVRLEDSESKPLDGGEASYYMDGWHTFGALTGGEATKELLPVNYTFNVSYEGANLSKQQDVGTDATVVFRTADIAVHFKDGQGNPVEGGKVSFYAGSWRTFGTTDAGGEARKKLLPGNYTFAMTYDGKITSLTQDTSVFPAVDFQI</sequence>
<feature type="domain" description="Fibronectin type-III" evidence="1">
    <location>
        <begin position="1099"/>
        <end position="1193"/>
    </location>
</feature>
<dbReference type="InterPro" id="IPR036116">
    <property type="entry name" value="FN3_sf"/>
</dbReference>
<evidence type="ECO:0000313" key="2">
    <source>
        <dbReference type="EMBL" id="MDG0794951.1"/>
    </source>
</evidence>
<dbReference type="RefSeq" id="WP_277568663.1">
    <property type="nucleotide sequence ID" value="NZ_JAPDHZ010000008.1"/>
</dbReference>
<evidence type="ECO:0000259" key="1">
    <source>
        <dbReference type="PROSITE" id="PS50853"/>
    </source>
</evidence>
<dbReference type="Proteomes" id="UP001153387">
    <property type="component" value="Unassembled WGS sequence"/>
</dbReference>
<gene>
    <name evidence="2" type="ORF">OMP38_32080</name>
</gene>
<dbReference type="Pfam" id="PF00041">
    <property type="entry name" value="fn3"/>
    <property type="match status" value="3"/>
</dbReference>
<dbReference type="SUPFAM" id="SSF49785">
    <property type="entry name" value="Galactose-binding domain-like"/>
    <property type="match status" value="1"/>
</dbReference>
<dbReference type="Gene3D" id="2.60.40.10">
    <property type="entry name" value="Immunoglobulins"/>
    <property type="match status" value="6"/>
</dbReference>
<dbReference type="PANTHER" id="PTHR46957">
    <property type="entry name" value="CYTOKINE RECEPTOR"/>
    <property type="match status" value="1"/>
</dbReference>
<accession>A0A9X4KN36</accession>
<dbReference type="PROSITE" id="PS50853">
    <property type="entry name" value="FN3"/>
    <property type="match status" value="3"/>
</dbReference>